<keyword evidence="9" id="KW-0007">Acetylation</keyword>
<evidence type="ECO:0000256" key="2">
    <source>
        <dbReference type="ARBA" id="ARBA00004637"/>
    </source>
</evidence>
<evidence type="ECO:0000313" key="24">
    <source>
        <dbReference type="EMBL" id="KAA0173233.1"/>
    </source>
</evidence>
<evidence type="ECO:0000259" key="19">
    <source>
        <dbReference type="Pfam" id="PF02770"/>
    </source>
</evidence>
<dbReference type="Proteomes" id="UP000324907">
    <property type="component" value="Unassembled WGS sequence"/>
</dbReference>
<evidence type="ECO:0000256" key="7">
    <source>
        <dbReference type="ARBA" id="ARBA00022827"/>
    </source>
</evidence>
<comment type="cofactor">
    <cofactor evidence="1 17">
        <name>FAD</name>
        <dbReference type="ChEBI" id="CHEBI:57692"/>
    </cofactor>
</comment>
<evidence type="ECO:0000313" key="27">
    <source>
        <dbReference type="Proteomes" id="UP000325113"/>
    </source>
</evidence>
<dbReference type="Gene3D" id="1.10.540.10">
    <property type="entry name" value="Acyl-CoA dehydrogenase/oxidase, N-terminal domain"/>
    <property type="match status" value="1"/>
</dbReference>
<dbReference type="Proteomes" id="UP000325113">
    <property type="component" value="Unassembled WGS sequence"/>
</dbReference>
<evidence type="ECO:0000256" key="4">
    <source>
        <dbReference type="ARBA" id="ARBA00022553"/>
    </source>
</evidence>
<accession>A0A5A8D3W2</accession>
<feature type="domain" description="Acyl-CoA dehydrogenase/oxidase N-terminal" evidence="20">
    <location>
        <begin position="72"/>
        <end position="179"/>
    </location>
</feature>
<evidence type="ECO:0000259" key="18">
    <source>
        <dbReference type="Pfam" id="PF00441"/>
    </source>
</evidence>
<dbReference type="OrthoDB" id="2588832at2759"/>
<dbReference type="FunFam" id="1.10.540.10:FF:000001">
    <property type="entry name" value="Very long-chain-specific acyl-CoA dehydrogenase, mitochondrial"/>
    <property type="match status" value="1"/>
</dbReference>
<dbReference type="InterPro" id="IPR013786">
    <property type="entry name" value="AcylCoA_DH/ox_N"/>
</dbReference>
<dbReference type="Gene3D" id="2.40.110.10">
    <property type="entry name" value="Butyryl-CoA Dehydrogenase, subunit A, domain 2"/>
    <property type="match status" value="1"/>
</dbReference>
<dbReference type="EMBL" id="VLTO01000036">
    <property type="protein sequence ID" value="KAA0173233.1"/>
    <property type="molecule type" value="Genomic_DNA"/>
</dbReference>
<feature type="domain" description="Acyl-CoA oxidase/dehydrogenase middle" evidence="19">
    <location>
        <begin position="183"/>
        <end position="280"/>
    </location>
</feature>
<evidence type="ECO:0008006" key="28">
    <source>
        <dbReference type="Google" id="ProtNLM"/>
    </source>
</evidence>
<dbReference type="InterPro" id="IPR006091">
    <property type="entry name" value="Acyl-CoA_Oxase/DH_mid-dom"/>
</dbReference>
<dbReference type="FunFam" id="1.20.140.10:FF:000008">
    <property type="entry name" value="acyl-CoA dehydrogenase family member 9, mitochondrial"/>
    <property type="match status" value="1"/>
</dbReference>
<dbReference type="InterPro" id="IPR009075">
    <property type="entry name" value="AcylCo_DH/oxidase_C"/>
</dbReference>
<dbReference type="Proteomes" id="UP000322899">
    <property type="component" value="Unassembled WGS sequence"/>
</dbReference>
<evidence type="ECO:0000256" key="3">
    <source>
        <dbReference type="ARBA" id="ARBA00009347"/>
    </source>
</evidence>
<evidence type="ECO:0000256" key="10">
    <source>
        <dbReference type="ARBA" id="ARBA00023002"/>
    </source>
</evidence>
<dbReference type="InterPro" id="IPR036250">
    <property type="entry name" value="AcylCo_DH-like_C"/>
</dbReference>
<dbReference type="GO" id="GO:0003995">
    <property type="term" value="F:acyl-CoA dehydrogenase activity"/>
    <property type="evidence" value="ECO:0007669"/>
    <property type="project" value="InterPro"/>
</dbReference>
<dbReference type="Pfam" id="PF02771">
    <property type="entry name" value="Acyl-CoA_dh_N"/>
    <property type="match status" value="1"/>
</dbReference>
<dbReference type="InterPro" id="IPR049448">
    <property type="entry name" value="ACAD9/ACADV-like_C"/>
</dbReference>
<name>A0A5A8D3W2_CAFRO</name>
<dbReference type="PANTHER" id="PTHR43884">
    <property type="entry name" value="ACYL-COA DEHYDROGENASE"/>
    <property type="match status" value="1"/>
</dbReference>
<gene>
    <name evidence="24" type="ORF">FNF27_05321</name>
    <name evidence="23" type="ORF">FNF28_01068</name>
    <name evidence="22" type="ORF">FNF31_05352</name>
</gene>
<evidence type="ECO:0000313" key="22">
    <source>
        <dbReference type="EMBL" id="KAA0158601.1"/>
    </source>
</evidence>
<keyword evidence="6" id="KW-0999">Mitochondrion inner membrane</keyword>
<comment type="catalytic activity">
    <reaction evidence="13">
        <text>oxidized [electron-transfer flavoprotein] + hexadecanoyl-CoA + H(+) = (2E)-hexadecenoyl-CoA + reduced [electron-transfer flavoprotein]</text>
        <dbReference type="Rhea" id="RHEA:43448"/>
        <dbReference type="Rhea" id="RHEA-COMP:10685"/>
        <dbReference type="Rhea" id="RHEA-COMP:10686"/>
        <dbReference type="ChEBI" id="CHEBI:15378"/>
        <dbReference type="ChEBI" id="CHEBI:57379"/>
        <dbReference type="ChEBI" id="CHEBI:57692"/>
        <dbReference type="ChEBI" id="CHEBI:58307"/>
        <dbReference type="ChEBI" id="CHEBI:61526"/>
    </reaction>
    <physiologicalReaction direction="left-to-right" evidence="13">
        <dbReference type="Rhea" id="RHEA:43449"/>
    </physiologicalReaction>
</comment>
<comment type="catalytic activity">
    <reaction evidence="15">
        <text>eicosanoyl-CoA + oxidized [electron-transfer flavoprotein] + H(+) = (2E)-eicosenoyl-CoA + reduced [electron-transfer flavoprotein]</text>
        <dbReference type="Rhea" id="RHEA:47236"/>
        <dbReference type="Rhea" id="RHEA-COMP:10685"/>
        <dbReference type="Rhea" id="RHEA-COMP:10686"/>
        <dbReference type="ChEBI" id="CHEBI:15378"/>
        <dbReference type="ChEBI" id="CHEBI:57380"/>
        <dbReference type="ChEBI" id="CHEBI:57692"/>
        <dbReference type="ChEBI" id="CHEBI:58307"/>
        <dbReference type="ChEBI" id="CHEBI:74691"/>
    </reaction>
    <physiologicalReaction direction="left-to-right" evidence="15">
        <dbReference type="Rhea" id="RHEA:47237"/>
    </physiologicalReaction>
</comment>
<evidence type="ECO:0000313" key="25">
    <source>
        <dbReference type="Proteomes" id="UP000322899"/>
    </source>
</evidence>
<keyword evidence="11" id="KW-0496">Mitochondrion</keyword>
<evidence type="ECO:0000259" key="20">
    <source>
        <dbReference type="Pfam" id="PF02771"/>
    </source>
</evidence>
<dbReference type="GO" id="GO:0050660">
    <property type="term" value="F:flavin adenine dinucleotide binding"/>
    <property type="evidence" value="ECO:0007669"/>
    <property type="project" value="InterPro"/>
</dbReference>
<dbReference type="InterPro" id="IPR046373">
    <property type="entry name" value="Acyl-CoA_Oxase/DH_mid-dom_sf"/>
</dbReference>
<protein>
    <recommendedName>
        <fullName evidence="28">Acyl-CoA dehydrogenase</fullName>
    </recommendedName>
</protein>
<evidence type="ECO:0000256" key="14">
    <source>
        <dbReference type="ARBA" id="ARBA00049038"/>
    </source>
</evidence>
<dbReference type="GO" id="GO:0006631">
    <property type="term" value="P:fatty acid metabolic process"/>
    <property type="evidence" value="ECO:0007669"/>
    <property type="project" value="UniProtKB-ARBA"/>
</dbReference>
<evidence type="ECO:0000256" key="15">
    <source>
        <dbReference type="ARBA" id="ARBA00049140"/>
    </source>
</evidence>
<comment type="similarity">
    <text evidence="3 17">Belongs to the acyl-CoA dehydrogenase family.</text>
</comment>
<evidence type="ECO:0000256" key="8">
    <source>
        <dbReference type="ARBA" id="ARBA00022946"/>
    </source>
</evidence>
<evidence type="ECO:0000256" key="17">
    <source>
        <dbReference type="RuleBase" id="RU362125"/>
    </source>
</evidence>
<reference evidence="25 26" key="1">
    <citation type="submission" date="2019-07" db="EMBL/GenBank/DDBJ databases">
        <title>Genomes of Cafeteria roenbergensis.</title>
        <authorList>
            <person name="Fischer M.G."/>
            <person name="Hackl T."/>
            <person name="Roman M."/>
        </authorList>
    </citation>
    <scope>NUCLEOTIDE SEQUENCE [LARGE SCALE GENOMIC DNA]</scope>
    <source>
        <strain evidence="22 27">Cflag</strain>
        <strain evidence="24 25">E4-10P</strain>
        <strain evidence="23 26">RCC970-E3</strain>
    </source>
</reference>
<dbReference type="Pfam" id="PF21343">
    <property type="entry name" value="ACAD9-ACADV_C"/>
    <property type="match status" value="1"/>
</dbReference>
<dbReference type="SUPFAM" id="SSF47203">
    <property type="entry name" value="Acyl-CoA dehydrogenase C-terminal domain-like"/>
    <property type="match status" value="2"/>
</dbReference>
<sequence>MLARASSAASRVRASVSGTRAFRSSAAPALAAKAPLANPADLSPLKQFFYGRLDGPALFPFPSALSADEREAATALAEPVGKFFADKVNSAQIDWDHKIPEEVMQGLRDLGLFGLQIEERHGGLGLSNTEYARIVEELVTDPSIAVTLMAHQSIGLKGILMFGTEEQKAKYLPKLASGEHMASFCLTEPGAGSDAAGITTRAVPADDGSGDWLLSGGKMWISNGGWADVFTVFAQTPQPDGKDKMTAFVVEKAFGGITPGKPEEKLGIKASNTVTLNFDETRVPAANVLGEVGGGFKVAMGILNNGRFGLGAGTGAGMRWMATAILEHCATRKQFGRPLASFGLVKADLAFMAESAYAAEAMAYTTTALIDNGHPDASLEAAACKVFGSEAMWDVVNRCISLMGGLGFADGPDAPPFSRMMRDSRILSIFEGENRVLRLLIALQGVRGPGASLSAVAKNPLGHTSELPALVADRLYGLGLESVAASLAGSGPGASVATSSAAPALKGAAQELAALVSAHGTTVRSALTRHGKNIIEEQQQLERLANNAIDLFASAAVLSRASTAHANKSSTAEHEILIARSFAAKAATRIRARAGDIMSKPASDADTIAIADGMLKHGGYVPAHPLTL</sequence>
<keyword evidence="12" id="KW-0472">Membrane</keyword>
<dbReference type="EMBL" id="VLTM01000065">
    <property type="protein sequence ID" value="KAA0158601.1"/>
    <property type="molecule type" value="Genomic_DNA"/>
</dbReference>
<dbReference type="FunFam" id="2.40.110.10:FF:000006">
    <property type="entry name" value="very long-chain specific acyl-CoA dehydrogenase, mitochondrial"/>
    <property type="match status" value="1"/>
</dbReference>
<comment type="caution">
    <text evidence="22">The sequence shown here is derived from an EMBL/GenBank/DDBJ whole genome shotgun (WGS) entry which is preliminary data.</text>
</comment>
<comment type="catalytic activity">
    <reaction evidence="16">
        <text>octadecanoyl-CoA + oxidized [electron-transfer flavoprotein] + H(+) = (2E)-octadecenoyl-CoA + reduced [electron-transfer flavoprotein]</text>
        <dbReference type="Rhea" id="RHEA:47240"/>
        <dbReference type="Rhea" id="RHEA-COMP:10685"/>
        <dbReference type="Rhea" id="RHEA-COMP:10686"/>
        <dbReference type="ChEBI" id="CHEBI:15378"/>
        <dbReference type="ChEBI" id="CHEBI:57394"/>
        <dbReference type="ChEBI" id="CHEBI:57692"/>
        <dbReference type="ChEBI" id="CHEBI:58307"/>
        <dbReference type="ChEBI" id="CHEBI:71412"/>
    </reaction>
    <physiologicalReaction direction="left-to-right" evidence="16">
        <dbReference type="Rhea" id="RHEA:47241"/>
    </physiologicalReaction>
</comment>
<dbReference type="EMBL" id="VLTL01000009">
    <property type="protein sequence ID" value="KAA0171063.1"/>
    <property type="molecule type" value="Genomic_DNA"/>
</dbReference>
<dbReference type="Gene3D" id="1.20.140.10">
    <property type="entry name" value="Butyryl-CoA Dehydrogenase, subunit A, domain 3"/>
    <property type="match status" value="2"/>
</dbReference>
<evidence type="ECO:0000256" key="12">
    <source>
        <dbReference type="ARBA" id="ARBA00023136"/>
    </source>
</evidence>
<dbReference type="InterPro" id="IPR009100">
    <property type="entry name" value="AcylCoA_DH/oxidase_NM_dom_sf"/>
</dbReference>
<feature type="domain" description="Acyl-CoA dehydrogenase/oxidase C-terminal" evidence="18">
    <location>
        <begin position="293"/>
        <end position="442"/>
    </location>
</feature>
<dbReference type="SUPFAM" id="SSF56645">
    <property type="entry name" value="Acyl-CoA dehydrogenase NM domain-like"/>
    <property type="match status" value="1"/>
</dbReference>
<evidence type="ECO:0000259" key="21">
    <source>
        <dbReference type="Pfam" id="PF21343"/>
    </source>
</evidence>
<evidence type="ECO:0000256" key="6">
    <source>
        <dbReference type="ARBA" id="ARBA00022792"/>
    </source>
</evidence>
<dbReference type="Pfam" id="PF02770">
    <property type="entry name" value="Acyl-CoA_dh_M"/>
    <property type="match status" value="1"/>
</dbReference>
<keyword evidence="8" id="KW-0809">Transit peptide</keyword>
<dbReference type="InterPro" id="IPR037069">
    <property type="entry name" value="AcylCoA_DH/ox_N_sf"/>
</dbReference>
<comment type="subcellular location">
    <subcellularLocation>
        <location evidence="2">Mitochondrion inner membrane</location>
        <topology evidence="2">Peripheral membrane protein</topology>
    </subcellularLocation>
</comment>
<dbReference type="Pfam" id="PF00441">
    <property type="entry name" value="Acyl-CoA_dh_1"/>
    <property type="match status" value="1"/>
</dbReference>
<evidence type="ECO:0000256" key="5">
    <source>
        <dbReference type="ARBA" id="ARBA00022630"/>
    </source>
</evidence>
<dbReference type="GO" id="GO:0005743">
    <property type="term" value="C:mitochondrial inner membrane"/>
    <property type="evidence" value="ECO:0007669"/>
    <property type="project" value="UniProtKB-SubCell"/>
</dbReference>
<organism evidence="22 27">
    <name type="scientific">Cafeteria roenbergensis</name>
    <name type="common">Marine flagellate</name>
    <dbReference type="NCBI Taxonomy" id="33653"/>
    <lineage>
        <taxon>Eukaryota</taxon>
        <taxon>Sar</taxon>
        <taxon>Stramenopiles</taxon>
        <taxon>Bigyra</taxon>
        <taxon>Opalozoa</taxon>
        <taxon>Bicosoecida</taxon>
        <taxon>Cafeteriaceae</taxon>
        <taxon>Cafeteria</taxon>
    </lineage>
</organism>
<keyword evidence="4" id="KW-0597">Phosphoprotein</keyword>
<keyword evidence="7 17" id="KW-0274">FAD</keyword>
<dbReference type="AlphaFoldDB" id="A0A5A8D3W2"/>
<comment type="catalytic activity">
    <reaction evidence="14">
        <text>tetradecanoyl-CoA + oxidized [electron-transfer flavoprotein] + H(+) = (2E)-tetradecenoyl-CoA + reduced [electron-transfer flavoprotein]</text>
        <dbReference type="Rhea" id="RHEA:47316"/>
        <dbReference type="Rhea" id="RHEA-COMP:10685"/>
        <dbReference type="Rhea" id="RHEA-COMP:10686"/>
        <dbReference type="ChEBI" id="CHEBI:15378"/>
        <dbReference type="ChEBI" id="CHEBI:57385"/>
        <dbReference type="ChEBI" id="CHEBI:57692"/>
        <dbReference type="ChEBI" id="CHEBI:58307"/>
        <dbReference type="ChEBI" id="CHEBI:61405"/>
    </reaction>
    <physiologicalReaction direction="left-to-right" evidence="14">
        <dbReference type="Rhea" id="RHEA:47317"/>
    </physiologicalReaction>
</comment>
<evidence type="ECO:0000256" key="16">
    <source>
        <dbReference type="ARBA" id="ARBA00049224"/>
    </source>
</evidence>
<feature type="domain" description="ACAD9/ACADV-like C-terminal" evidence="21">
    <location>
        <begin position="503"/>
        <end position="619"/>
    </location>
</feature>
<evidence type="ECO:0000313" key="23">
    <source>
        <dbReference type="EMBL" id="KAA0171063.1"/>
    </source>
</evidence>
<evidence type="ECO:0000256" key="11">
    <source>
        <dbReference type="ARBA" id="ARBA00023128"/>
    </source>
</evidence>
<evidence type="ECO:0000256" key="9">
    <source>
        <dbReference type="ARBA" id="ARBA00022990"/>
    </source>
</evidence>
<keyword evidence="10 17" id="KW-0560">Oxidoreductase</keyword>
<keyword evidence="5 17" id="KW-0285">Flavoprotein</keyword>
<proteinExistence type="inferred from homology"/>
<dbReference type="PROSITE" id="PS00072">
    <property type="entry name" value="ACYL_COA_DH_1"/>
    <property type="match status" value="1"/>
</dbReference>
<evidence type="ECO:0000256" key="1">
    <source>
        <dbReference type="ARBA" id="ARBA00001974"/>
    </source>
</evidence>
<dbReference type="InterPro" id="IPR006089">
    <property type="entry name" value="Acyl-CoA_DH_CS"/>
</dbReference>
<dbReference type="PANTHER" id="PTHR43884:SF9">
    <property type="entry name" value="COMPLEX I ASSEMBLY FACTOR ACAD9, MITOCHONDRIAL"/>
    <property type="match status" value="1"/>
</dbReference>
<evidence type="ECO:0000313" key="26">
    <source>
        <dbReference type="Proteomes" id="UP000324907"/>
    </source>
</evidence>
<evidence type="ECO:0000256" key="13">
    <source>
        <dbReference type="ARBA" id="ARBA00047916"/>
    </source>
</evidence>